<dbReference type="RefSeq" id="WP_197904753.1">
    <property type="nucleotide sequence ID" value="NZ_AP021874.1"/>
</dbReference>
<evidence type="ECO:0000259" key="4">
    <source>
        <dbReference type="PROSITE" id="PS50949"/>
    </source>
</evidence>
<keyword evidence="3" id="KW-0804">Transcription</keyword>
<evidence type="ECO:0000313" key="5">
    <source>
        <dbReference type="EMBL" id="BBO67348.1"/>
    </source>
</evidence>
<dbReference type="InterPro" id="IPR036388">
    <property type="entry name" value="WH-like_DNA-bd_sf"/>
</dbReference>
<protein>
    <submittedName>
        <fullName evidence="5">GntR family transcriptional regulator</fullName>
    </submittedName>
</protein>
<dbReference type="InterPro" id="IPR011711">
    <property type="entry name" value="GntR_C"/>
</dbReference>
<dbReference type="GO" id="GO:0003700">
    <property type="term" value="F:DNA-binding transcription factor activity"/>
    <property type="evidence" value="ECO:0007669"/>
    <property type="project" value="InterPro"/>
</dbReference>
<feature type="domain" description="HTH gntR-type" evidence="4">
    <location>
        <begin position="16"/>
        <end position="83"/>
    </location>
</feature>
<evidence type="ECO:0000256" key="3">
    <source>
        <dbReference type="ARBA" id="ARBA00023163"/>
    </source>
</evidence>
<keyword evidence="6" id="KW-1185">Reference proteome</keyword>
<dbReference type="SUPFAM" id="SSF46785">
    <property type="entry name" value="Winged helix' DNA-binding domain"/>
    <property type="match status" value="1"/>
</dbReference>
<keyword evidence="2" id="KW-0238">DNA-binding</keyword>
<evidence type="ECO:0000256" key="1">
    <source>
        <dbReference type="ARBA" id="ARBA00023015"/>
    </source>
</evidence>
<sequence>MLAPTDKKAATPFELRSLREQVYRYLRAEMQSGRIVPDEYIRLNELSERLGISKTPLRDAIIQLECEGFVTILPRRGVLMNRLTLQDVADAYGIVGALEASVIAAVCDRFTDDRLDAMTAINNGMTALIEQDDFDGHYAEFLEANIAFHNLFLDLSDNRQIKKIVLPFKQRLYDFPRRRYIREWERHNCREHGQLVELIRAGDGQAAADLLQHRHWSFSYYEDYIRQFYRS</sequence>
<gene>
    <name evidence="5" type="ORF">DSCA_12780</name>
</gene>
<keyword evidence="1" id="KW-0805">Transcription regulation</keyword>
<evidence type="ECO:0000313" key="6">
    <source>
        <dbReference type="Proteomes" id="UP000427906"/>
    </source>
</evidence>
<accession>A0A5K7YE52</accession>
<dbReference type="CDD" id="cd07377">
    <property type="entry name" value="WHTH_GntR"/>
    <property type="match status" value="1"/>
</dbReference>
<dbReference type="AlphaFoldDB" id="A0A5K7YE52"/>
<dbReference type="InterPro" id="IPR000524">
    <property type="entry name" value="Tscrpt_reg_HTH_GntR"/>
</dbReference>
<dbReference type="PANTHER" id="PTHR43537:SF24">
    <property type="entry name" value="GLUCONATE OPERON TRANSCRIPTIONAL REPRESSOR"/>
    <property type="match status" value="1"/>
</dbReference>
<dbReference type="SUPFAM" id="SSF48008">
    <property type="entry name" value="GntR ligand-binding domain-like"/>
    <property type="match status" value="1"/>
</dbReference>
<proteinExistence type="predicted"/>
<dbReference type="KEGG" id="dalk:DSCA_12780"/>
<reference evidence="5 6" key="1">
    <citation type="submission" date="2019-11" db="EMBL/GenBank/DDBJ databases">
        <title>Comparative genomics of hydrocarbon-degrading Desulfosarcina strains.</title>
        <authorList>
            <person name="Watanabe M."/>
            <person name="Kojima H."/>
            <person name="Fukui M."/>
        </authorList>
    </citation>
    <scope>NUCLEOTIDE SEQUENCE [LARGE SCALE GENOMIC DNA]</scope>
    <source>
        <strain evidence="5 6">PL12</strain>
    </source>
</reference>
<dbReference type="Gene3D" id="1.20.120.530">
    <property type="entry name" value="GntR ligand-binding domain-like"/>
    <property type="match status" value="1"/>
</dbReference>
<dbReference type="Pfam" id="PF07729">
    <property type="entry name" value="FCD"/>
    <property type="match status" value="1"/>
</dbReference>
<dbReference type="Proteomes" id="UP000427906">
    <property type="component" value="Chromosome"/>
</dbReference>
<dbReference type="InterPro" id="IPR036390">
    <property type="entry name" value="WH_DNA-bd_sf"/>
</dbReference>
<dbReference type="PANTHER" id="PTHR43537">
    <property type="entry name" value="TRANSCRIPTIONAL REGULATOR, GNTR FAMILY"/>
    <property type="match status" value="1"/>
</dbReference>
<name>A0A5K7YE52_9BACT</name>
<evidence type="ECO:0000256" key="2">
    <source>
        <dbReference type="ARBA" id="ARBA00023125"/>
    </source>
</evidence>
<dbReference type="GO" id="GO:0003677">
    <property type="term" value="F:DNA binding"/>
    <property type="evidence" value="ECO:0007669"/>
    <property type="project" value="UniProtKB-KW"/>
</dbReference>
<dbReference type="InterPro" id="IPR008920">
    <property type="entry name" value="TF_FadR/GntR_C"/>
</dbReference>
<dbReference type="Pfam" id="PF00392">
    <property type="entry name" value="GntR"/>
    <property type="match status" value="1"/>
</dbReference>
<dbReference type="Gene3D" id="1.10.10.10">
    <property type="entry name" value="Winged helix-like DNA-binding domain superfamily/Winged helix DNA-binding domain"/>
    <property type="match status" value="1"/>
</dbReference>
<dbReference type="SMART" id="SM00345">
    <property type="entry name" value="HTH_GNTR"/>
    <property type="match status" value="1"/>
</dbReference>
<organism evidence="5 6">
    <name type="scientific">Desulfosarcina alkanivorans</name>
    <dbReference type="NCBI Taxonomy" id="571177"/>
    <lineage>
        <taxon>Bacteria</taxon>
        <taxon>Pseudomonadati</taxon>
        <taxon>Thermodesulfobacteriota</taxon>
        <taxon>Desulfobacteria</taxon>
        <taxon>Desulfobacterales</taxon>
        <taxon>Desulfosarcinaceae</taxon>
        <taxon>Desulfosarcina</taxon>
    </lineage>
</organism>
<dbReference type="SMART" id="SM00895">
    <property type="entry name" value="FCD"/>
    <property type="match status" value="1"/>
</dbReference>
<dbReference type="EMBL" id="AP021874">
    <property type="protein sequence ID" value="BBO67348.1"/>
    <property type="molecule type" value="Genomic_DNA"/>
</dbReference>
<dbReference type="PROSITE" id="PS50949">
    <property type="entry name" value="HTH_GNTR"/>
    <property type="match status" value="1"/>
</dbReference>